<dbReference type="InterPro" id="IPR036873">
    <property type="entry name" value="Rhodanese-like_dom_sf"/>
</dbReference>
<feature type="non-terminal residue" evidence="2">
    <location>
        <position position="97"/>
    </location>
</feature>
<dbReference type="SMART" id="SM00450">
    <property type="entry name" value="RHOD"/>
    <property type="match status" value="1"/>
</dbReference>
<dbReference type="GO" id="GO:0016740">
    <property type="term" value="F:transferase activity"/>
    <property type="evidence" value="ECO:0007669"/>
    <property type="project" value="UniProtKB-KW"/>
</dbReference>
<accession>A0A2H0K7D6</accession>
<protein>
    <submittedName>
        <fullName evidence="2">Sulfurtransferase</fullName>
    </submittedName>
</protein>
<evidence type="ECO:0000259" key="1">
    <source>
        <dbReference type="PROSITE" id="PS50206"/>
    </source>
</evidence>
<sequence length="97" mass="10590">MVKKVSTEEIKSKFDSKENFYLIDTLAENSFEARHIPGAKSVPYATDFVKQFEQNVGASKDAEIIMYCASSGCQLSALAANALEEAGYTNVGHYVDG</sequence>
<dbReference type="EMBL" id="PCVC01000007">
    <property type="protein sequence ID" value="PIQ67159.1"/>
    <property type="molecule type" value="Genomic_DNA"/>
</dbReference>
<evidence type="ECO:0000313" key="3">
    <source>
        <dbReference type="Proteomes" id="UP000229834"/>
    </source>
</evidence>
<gene>
    <name evidence="2" type="ORF">COV95_00225</name>
</gene>
<comment type="caution">
    <text evidence="2">The sequence shown here is derived from an EMBL/GenBank/DDBJ whole genome shotgun (WGS) entry which is preliminary data.</text>
</comment>
<feature type="domain" description="Rhodanese" evidence="1">
    <location>
        <begin position="16"/>
        <end position="97"/>
    </location>
</feature>
<dbReference type="Proteomes" id="UP000229834">
    <property type="component" value="Unassembled WGS sequence"/>
</dbReference>
<dbReference type="InterPro" id="IPR001763">
    <property type="entry name" value="Rhodanese-like_dom"/>
</dbReference>
<evidence type="ECO:0000313" key="2">
    <source>
        <dbReference type="EMBL" id="PIQ67159.1"/>
    </source>
</evidence>
<name>A0A2H0K7D6_9BACT</name>
<dbReference type="SUPFAM" id="SSF52821">
    <property type="entry name" value="Rhodanese/Cell cycle control phosphatase"/>
    <property type="match status" value="1"/>
</dbReference>
<dbReference type="Gene3D" id="3.40.250.10">
    <property type="entry name" value="Rhodanese-like domain"/>
    <property type="match status" value="1"/>
</dbReference>
<reference evidence="2 3" key="1">
    <citation type="submission" date="2017-09" db="EMBL/GenBank/DDBJ databases">
        <title>Depth-based differentiation of microbial function through sediment-hosted aquifers and enrichment of novel symbionts in the deep terrestrial subsurface.</title>
        <authorList>
            <person name="Probst A.J."/>
            <person name="Ladd B."/>
            <person name="Jarett J.K."/>
            <person name="Geller-Mcgrath D.E."/>
            <person name="Sieber C.M."/>
            <person name="Emerson J.B."/>
            <person name="Anantharaman K."/>
            <person name="Thomas B.C."/>
            <person name="Malmstrom R."/>
            <person name="Stieglmeier M."/>
            <person name="Klingl A."/>
            <person name="Woyke T."/>
            <person name="Ryan C.M."/>
            <person name="Banfield J.F."/>
        </authorList>
    </citation>
    <scope>NUCLEOTIDE SEQUENCE [LARGE SCALE GENOMIC DNA]</scope>
    <source>
        <strain evidence="2">CG11_big_fil_rev_8_21_14_0_20_40_24</strain>
    </source>
</reference>
<proteinExistence type="predicted"/>
<dbReference type="PROSITE" id="PS50206">
    <property type="entry name" value="RHODANESE_3"/>
    <property type="match status" value="1"/>
</dbReference>
<dbReference type="CDD" id="cd00158">
    <property type="entry name" value="RHOD"/>
    <property type="match status" value="1"/>
</dbReference>
<organism evidence="2 3">
    <name type="scientific">Candidatus Zambryskibacteria bacterium CG11_big_fil_rev_8_21_14_0_20_40_24</name>
    <dbReference type="NCBI Taxonomy" id="1975116"/>
    <lineage>
        <taxon>Bacteria</taxon>
        <taxon>Candidatus Zambryskiibacteriota</taxon>
    </lineage>
</organism>
<dbReference type="AlphaFoldDB" id="A0A2H0K7D6"/>
<dbReference type="Pfam" id="PF00581">
    <property type="entry name" value="Rhodanese"/>
    <property type="match status" value="1"/>
</dbReference>
<keyword evidence="2" id="KW-0808">Transferase</keyword>